<evidence type="ECO:0000313" key="5">
    <source>
        <dbReference type="Proteomes" id="UP001362999"/>
    </source>
</evidence>
<organism evidence="3 5">
    <name type="scientific">Favolaschia claudopus</name>
    <dbReference type="NCBI Taxonomy" id="2862362"/>
    <lineage>
        <taxon>Eukaryota</taxon>
        <taxon>Fungi</taxon>
        <taxon>Dikarya</taxon>
        <taxon>Basidiomycota</taxon>
        <taxon>Agaricomycotina</taxon>
        <taxon>Agaricomycetes</taxon>
        <taxon>Agaricomycetidae</taxon>
        <taxon>Agaricales</taxon>
        <taxon>Marasmiineae</taxon>
        <taxon>Mycenaceae</taxon>
        <taxon>Favolaschia</taxon>
    </lineage>
</organism>
<feature type="compositionally biased region" description="Basic residues" evidence="1">
    <location>
        <begin position="12"/>
        <end position="34"/>
    </location>
</feature>
<evidence type="ECO:0000313" key="4">
    <source>
        <dbReference type="EMBL" id="KAK7025820.1"/>
    </source>
</evidence>
<evidence type="ECO:0000256" key="1">
    <source>
        <dbReference type="SAM" id="MobiDB-lite"/>
    </source>
</evidence>
<feature type="non-terminal residue" evidence="3">
    <location>
        <position position="1"/>
    </location>
</feature>
<proteinExistence type="predicted"/>
<dbReference type="EMBL" id="JAWWNJ010000114">
    <property type="protein sequence ID" value="KAK6991993.1"/>
    <property type="molecule type" value="Genomic_DNA"/>
</dbReference>
<reference evidence="3 5" key="1">
    <citation type="journal article" date="2024" name="J Genomics">
        <title>Draft genome sequencing and assembly of Favolaschia claudopus CIRM-BRFM 2984 isolated from oak limbs.</title>
        <authorList>
            <person name="Navarro D."/>
            <person name="Drula E."/>
            <person name="Chaduli D."/>
            <person name="Cazenave R."/>
            <person name="Ahrendt S."/>
            <person name="Wang J."/>
            <person name="Lipzen A."/>
            <person name="Daum C."/>
            <person name="Barry K."/>
            <person name="Grigoriev I.V."/>
            <person name="Favel A."/>
            <person name="Rosso M.N."/>
            <person name="Martin F."/>
        </authorList>
    </citation>
    <scope>NUCLEOTIDE SEQUENCE [LARGE SCALE GENOMIC DNA]</scope>
    <source>
        <strain evidence="3 5">CIRM-BRFM 2984</strain>
    </source>
</reference>
<dbReference type="EMBL" id="JAWWNJ010000033">
    <property type="protein sequence ID" value="KAK7025820.1"/>
    <property type="molecule type" value="Genomic_DNA"/>
</dbReference>
<accession>A0AAW0A4E5</accession>
<comment type="caution">
    <text evidence="3">The sequence shown here is derived from an EMBL/GenBank/DDBJ whole genome shotgun (WGS) entry which is preliminary data.</text>
</comment>
<dbReference type="Proteomes" id="UP001362999">
    <property type="component" value="Unassembled WGS sequence"/>
</dbReference>
<feature type="region of interest" description="Disordered" evidence="1">
    <location>
        <begin position="1"/>
        <end position="40"/>
    </location>
</feature>
<gene>
    <name evidence="4" type="ORF">R3P38DRAFT_3355987</name>
    <name evidence="3" type="ORF">R3P38DRAFT_3368837</name>
    <name evidence="2" type="ORF">R3P38DRAFT_3373453</name>
</gene>
<protein>
    <submittedName>
        <fullName evidence="3">Uncharacterized protein</fullName>
    </submittedName>
</protein>
<evidence type="ECO:0000313" key="2">
    <source>
        <dbReference type="EMBL" id="KAK6991993.1"/>
    </source>
</evidence>
<name>A0AAW0A4E5_9AGAR</name>
<dbReference type="AlphaFoldDB" id="A0AAW0A4E5"/>
<evidence type="ECO:0000313" key="3">
    <source>
        <dbReference type="EMBL" id="KAK7000905.1"/>
    </source>
</evidence>
<dbReference type="EMBL" id="JAWWNJ010000086">
    <property type="protein sequence ID" value="KAK7000905.1"/>
    <property type="molecule type" value="Genomic_DNA"/>
</dbReference>
<keyword evidence="5" id="KW-1185">Reference proteome</keyword>
<sequence length="65" mass="7240">TTRTPPSSLVSSHHHHLNNASCHRRRPHCPRRCRPSPAKHPYRILNTATDVSVATTTTTAALARH</sequence>